<gene>
    <name evidence="2" type="ORF">UFOPK2925_00531</name>
</gene>
<name>A0A6J6VYF1_9ZZZZ</name>
<evidence type="ECO:0000259" key="1">
    <source>
        <dbReference type="Pfam" id="PF22553"/>
    </source>
</evidence>
<dbReference type="AlphaFoldDB" id="A0A6J6VYF1"/>
<feature type="domain" description="T3SS peptide-binding chaperone" evidence="1">
    <location>
        <begin position="27"/>
        <end position="261"/>
    </location>
</feature>
<dbReference type="InterPro" id="IPR054445">
    <property type="entry name" value="T3SS_chaperone_dom"/>
</dbReference>
<organism evidence="2">
    <name type="scientific">freshwater metagenome</name>
    <dbReference type="NCBI Taxonomy" id="449393"/>
    <lineage>
        <taxon>unclassified sequences</taxon>
        <taxon>metagenomes</taxon>
        <taxon>ecological metagenomes</taxon>
    </lineage>
</organism>
<accession>A0A6J6VYF1</accession>
<reference evidence="2" key="1">
    <citation type="submission" date="2020-05" db="EMBL/GenBank/DDBJ databases">
        <authorList>
            <person name="Chiriac C."/>
            <person name="Salcher M."/>
            <person name="Ghai R."/>
            <person name="Kavagutti S V."/>
        </authorList>
    </citation>
    <scope>NUCLEOTIDE SEQUENCE</scope>
</reference>
<dbReference type="EMBL" id="CAEZZU010000057">
    <property type="protein sequence ID" value="CAB4775833.1"/>
    <property type="molecule type" value="Genomic_DNA"/>
</dbReference>
<protein>
    <submittedName>
        <fullName evidence="2">Unannotated protein</fullName>
    </submittedName>
</protein>
<evidence type="ECO:0000313" key="2">
    <source>
        <dbReference type="EMBL" id="CAB4775833.1"/>
    </source>
</evidence>
<sequence>MAIRFNDALHAAGEQTSIGSFALMDALAWWIGSELMRRHPGELFLRRTGSEFQYNVLAVTRRMAGVPGRSREVVAMNRQPGCHLTTGTWFDNSSSTKRFNWLEILASPDRFKYVVEQLEKEAGLRSPTSTPATVAPSVGPRLIAGFLVRTIFTRKKWVALAGLEDSGMGAAWTHDTLFQNFPGTEQLIPSPSPNAYVEGDYRFWFLCPTEPRKHEQESSAKDPTVAIDIDHGLLWTPETPSPVNLIDAYNKAGRSMDALISVVCPPAY</sequence>
<dbReference type="Pfam" id="PF22553">
    <property type="entry name" value="TY-Chap2"/>
    <property type="match status" value="1"/>
</dbReference>
<proteinExistence type="predicted"/>